<proteinExistence type="predicted"/>
<keyword evidence="1" id="KW-0812">Transmembrane</keyword>
<evidence type="ECO:0000313" key="3">
    <source>
        <dbReference type="Proteomes" id="UP000263753"/>
    </source>
</evidence>
<evidence type="ECO:0000256" key="1">
    <source>
        <dbReference type="SAM" id="Phobius"/>
    </source>
</evidence>
<keyword evidence="1" id="KW-0472">Membrane</keyword>
<accession>A0A3B7M5N2</accession>
<feature type="transmembrane region" description="Helical" evidence="1">
    <location>
        <begin position="20"/>
        <end position="37"/>
    </location>
</feature>
<gene>
    <name evidence="2" type="ORF">CDG60_16240</name>
</gene>
<organism evidence="2 3">
    <name type="scientific">Acinetobacter chinensis</name>
    <dbReference type="NCBI Taxonomy" id="2004650"/>
    <lineage>
        <taxon>Bacteria</taxon>
        <taxon>Pseudomonadati</taxon>
        <taxon>Pseudomonadota</taxon>
        <taxon>Gammaproteobacteria</taxon>
        <taxon>Moraxellales</taxon>
        <taxon>Moraxellaceae</taxon>
        <taxon>Acinetobacter</taxon>
    </lineage>
</organism>
<dbReference type="EMBL" id="CP032134">
    <property type="protein sequence ID" value="AXY57973.1"/>
    <property type="molecule type" value="Genomic_DNA"/>
</dbReference>
<sequence length="90" mass="10321">MEKNMPSLQEIMNCSFFETFLYFACVAIFAHLSSYYYQTAMNIPFRKEVSIYSILVGFMIFTFMFLISWNFPGAVIAGVSGGIIFTHRAT</sequence>
<protein>
    <submittedName>
        <fullName evidence="2">Uncharacterized protein</fullName>
    </submittedName>
</protein>
<dbReference type="KEGG" id="achi:CDG60_16240"/>
<dbReference type="Proteomes" id="UP000263753">
    <property type="component" value="Chromosome"/>
</dbReference>
<feature type="transmembrane region" description="Helical" evidence="1">
    <location>
        <begin position="49"/>
        <end position="71"/>
    </location>
</feature>
<dbReference type="AlphaFoldDB" id="A0A3B7M5N2"/>
<name>A0A3B7M5N2_9GAMM</name>
<evidence type="ECO:0000313" key="2">
    <source>
        <dbReference type="EMBL" id="AXY57973.1"/>
    </source>
</evidence>
<reference evidence="3" key="1">
    <citation type="submission" date="2018-09" db="EMBL/GenBank/DDBJ databases">
        <title>The complete genome of Acinetobacter sp. strain WCHAc010005.</title>
        <authorList>
            <person name="Hu Y."/>
            <person name="Long H."/>
            <person name="Feng Y."/>
            <person name="Zong Z."/>
        </authorList>
    </citation>
    <scope>NUCLEOTIDE SEQUENCE [LARGE SCALE GENOMIC DNA]</scope>
    <source>
        <strain evidence="3">WCHAc010005</strain>
    </source>
</reference>
<keyword evidence="1" id="KW-1133">Transmembrane helix</keyword>